<gene>
    <name evidence="1" type="ORF">KUCA_T00001747001</name>
</gene>
<protein>
    <submittedName>
        <fullName evidence="1">Uncharacterized protein</fullName>
    </submittedName>
</protein>
<evidence type="ECO:0000313" key="1">
    <source>
        <dbReference type="EMBL" id="CDK25777.1"/>
    </source>
</evidence>
<dbReference type="Pfam" id="PF01026">
    <property type="entry name" value="TatD_DNase"/>
    <property type="match status" value="1"/>
</dbReference>
<dbReference type="RefSeq" id="XP_022457788.1">
    <property type="nucleotide sequence ID" value="XM_022603959.1"/>
</dbReference>
<dbReference type="InterPro" id="IPR032466">
    <property type="entry name" value="Metal_Hydrolase"/>
</dbReference>
<dbReference type="AlphaFoldDB" id="W6MLP2"/>
<dbReference type="HOGENOM" id="CLU_031506_3_1_1"/>
<dbReference type="SUPFAM" id="SSF51556">
    <property type="entry name" value="Metallo-dependent hydrolases"/>
    <property type="match status" value="1"/>
</dbReference>
<dbReference type="PANTHER" id="PTHR47345:SF1">
    <property type="entry name" value="CUT9-INTERACTING PROTEIN SCN1"/>
    <property type="match status" value="1"/>
</dbReference>
<dbReference type="GO" id="GO:0016788">
    <property type="term" value="F:hydrolase activity, acting on ester bonds"/>
    <property type="evidence" value="ECO:0007669"/>
    <property type="project" value="InterPro"/>
</dbReference>
<proteinExistence type="predicted"/>
<sequence>MVLYDAHCHLSPFVKTETVARLCENLNNIYGGHDSRDFNLMSTNKWDLEYVSEIASKTKVVMPCFGIHPWYSHLFTDKDYSSFSDPEEIKRVHYNNILTGSEVPQDLLDVLPVPEYFPKQLERIREVVLKHSQFMIGEIGLDKLFRVPWTGYLGHDVKVSDKGTSFTKCYVKMTHQKYIFVELLLLAVELNVPVSVHCVKAHGLLFDTVKEHCGDKIKISLHSYSGSVDQANQWRKMFPNRVYFSLSKAINLDGTRDPNSDDDKKYTKFHQIVDSMSKDTLLMETDMSLDTYYCGDEETTPNQLLHQSDLEVMQKALETRLGTDADLLANWRRFLE</sequence>
<dbReference type="STRING" id="1382522.W6MLP2"/>
<dbReference type="Proteomes" id="UP000019384">
    <property type="component" value="Unassembled WGS sequence"/>
</dbReference>
<dbReference type="EMBL" id="HG793126">
    <property type="protein sequence ID" value="CDK25777.1"/>
    <property type="molecule type" value="Genomic_DNA"/>
</dbReference>
<organism evidence="1 2">
    <name type="scientific">Kuraishia capsulata CBS 1993</name>
    <dbReference type="NCBI Taxonomy" id="1382522"/>
    <lineage>
        <taxon>Eukaryota</taxon>
        <taxon>Fungi</taxon>
        <taxon>Dikarya</taxon>
        <taxon>Ascomycota</taxon>
        <taxon>Saccharomycotina</taxon>
        <taxon>Pichiomycetes</taxon>
        <taxon>Pichiales</taxon>
        <taxon>Pichiaceae</taxon>
        <taxon>Kuraishia</taxon>
    </lineage>
</organism>
<evidence type="ECO:0000313" key="2">
    <source>
        <dbReference type="Proteomes" id="UP000019384"/>
    </source>
</evidence>
<reference evidence="1" key="2">
    <citation type="submission" date="2014-02" db="EMBL/GenBank/DDBJ databases">
        <title>Complete DNA sequence of /Kuraishia capsulata/ illustrates novel genomic features among budding yeasts (/Saccharomycotina/).</title>
        <authorList>
            <person name="Morales L."/>
            <person name="Noel B."/>
            <person name="Porcel B."/>
            <person name="Marcet-Houben M."/>
            <person name="Hullo M-F."/>
            <person name="Sacerdot C."/>
            <person name="Tekaia F."/>
            <person name="Leh-Louis V."/>
            <person name="Despons L."/>
            <person name="Khanna V."/>
            <person name="Aury J-M."/>
            <person name="Barbe V."/>
            <person name="Couloux A."/>
            <person name="Labadie K."/>
            <person name="Pelletier E."/>
            <person name="Souciet J-L."/>
            <person name="Boekhout T."/>
            <person name="Gabaldon T."/>
            <person name="Wincker P."/>
            <person name="Dujon B."/>
        </authorList>
    </citation>
    <scope>NUCLEOTIDE SEQUENCE</scope>
    <source>
        <strain evidence="1">CBS 1993</strain>
    </source>
</reference>
<dbReference type="GeneID" id="34519176"/>
<dbReference type="PANTHER" id="PTHR47345">
    <property type="entry name" value="CUT9-INTERACTING PROTEIN SCN1"/>
    <property type="match status" value="1"/>
</dbReference>
<dbReference type="InterPro" id="IPR053044">
    <property type="entry name" value="Metallo-hydrolase/TatD-type"/>
</dbReference>
<name>W6MLP2_9ASCO</name>
<accession>W6MLP2</accession>
<dbReference type="OrthoDB" id="413993at2759"/>
<dbReference type="Gene3D" id="3.20.20.140">
    <property type="entry name" value="Metal-dependent hydrolases"/>
    <property type="match status" value="1"/>
</dbReference>
<keyword evidence="2" id="KW-1185">Reference proteome</keyword>
<dbReference type="InterPro" id="IPR001130">
    <property type="entry name" value="TatD-like"/>
</dbReference>
<reference evidence="1" key="1">
    <citation type="submission" date="2013-12" db="EMBL/GenBank/DDBJ databases">
        <authorList>
            <person name="Genoscope - CEA"/>
        </authorList>
    </citation>
    <scope>NUCLEOTIDE SEQUENCE</scope>
    <source>
        <strain evidence="1">CBS 1993</strain>
    </source>
</reference>